<keyword evidence="8" id="KW-0479">Metal-binding</keyword>
<keyword evidence="7" id="KW-0963">Cytoplasm</keyword>
<feature type="non-terminal residue" evidence="14">
    <location>
        <position position="503"/>
    </location>
</feature>
<evidence type="ECO:0000256" key="12">
    <source>
        <dbReference type="PROSITE-ProRule" id="PRU00731"/>
    </source>
</evidence>
<evidence type="ECO:0000256" key="7">
    <source>
        <dbReference type="ARBA" id="ARBA00022490"/>
    </source>
</evidence>
<organism evidence="14">
    <name type="scientific">Oppiella nova</name>
    <dbReference type="NCBI Taxonomy" id="334625"/>
    <lineage>
        <taxon>Eukaryota</taxon>
        <taxon>Metazoa</taxon>
        <taxon>Ecdysozoa</taxon>
        <taxon>Arthropoda</taxon>
        <taxon>Chelicerata</taxon>
        <taxon>Arachnida</taxon>
        <taxon>Acari</taxon>
        <taxon>Acariformes</taxon>
        <taxon>Sarcoptiformes</taxon>
        <taxon>Oribatida</taxon>
        <taxon>Brachypylina</taxon>
        <taxon>Oppioidea</taxon>
        <taxon>Oppiidae</taxon>
        <taxon>Oppiella</taxon>
    </lineage>
</organism>
<dbReference type="GO" id="GO:0000224">
    <property type="term" value="F:peptide-N4-(N-acetyl-beta-glucosaminyl)asparagine amidase activity"/>
    <property type="evidence" value="ECO:0007669"/>
    <property type="project" value="UniProtKB-EC"/>
</dbReference>
<dbReference type="Pfam" id="PF04721">
    <property type="entry name" value="PAW"/>
    <property type="match status" value="1"/>
</dbReference>
<evidence type="ECO:0000256" key="1">
    <source>
        <dbReference type="ARBA" id="ARBA00001650"/>
    </source>
</evidence>
<dbReference type="Pfam" id="PF01841">
    <property type="entry name" value="Transglut_core"/>
    <property type="match status" value="1"/>
</dbReference>
<dbReference type="Gene3D" id="3.10.620.30">
    <property type="match status" value="1"/>
</dbReference>
<evidence type="ECO:0000256" key="10">
    <source>
        <dbReference type="ARBA" id="ARBA00022833"/>
    </source>
</evidence>
<proteinExistence type="inferred from homology"/>
<evidence type="ECO:0000256" key="4">
    <source>
        <dbReference type="ARBA" id="ARBA00009390"/>
    </source>
</evidence>
<evidence type="ECO:0000259" key="13">
    <source>
        <dbReference type="PROSITE" id="PS51398"/>
    </source>
</evidence>
<dbReference type="OrthoDB" id="409136at2759"/>
<dbReference type="PANTHER" id="PTHR12143:SF19">
    <property type="entry name" value="PEPTIDE-N(4)-(N-ACETYL-BETA-GLUCOSAMINYL)ASPARAGINE AMIDASE"/>
    <property type="match status" value="1"/>
</dbReference>
<dbReference type="PANTHER" id="PTHR12143">
    <property type="entry name" value="PEPTIDE N-GLYCANASE PNGASE -RELATED"/>
    <property type="match status" value="1"/>
</dbReference>
<dbReference type="InterPro" id="IPR002931">
    <property type="entry name" value="Transglutaminase-like"/>
</dbReference>
<dbReference type="Gene3D" id="2.60.120.1020">
    <property type="entry name" value="Peptide N glycanase, PAW domain"/>
    <property type="match status" value="1"/>
</dbReference>
<dbReference type="InterPro" id="IPR008979">
    <property type="entry name" value="Galactose-bd-like_sf"/>
</dbReference>
<protein>
    <recommendedName>
        <fullName evidence="6">Peptide-N(4)-(N-acetyl-beta-glucosaminyl)asparagine amidase</fullName>
        <ecNumber evidence="5">3.5.1.52</ecNumber>
    </recommendedName>
    <alternativeName>
        <fullName evidence="11">Peptide:N-glycanase</fullName>
    </alternativeName>
</protein>
<dbReference type="EMBL" id="CAJPVJ010014919">
    <property type="protein sequence ID" value="CAG2175592.1"/>
    <property type="molecule type" value="Genomic_DNA"/>
</dbReference>
<comment type="catalytic activity">
    <reaction evidence="1">
        <text>Hydrolysis of an N(4)-(acetyl-beta-D-glucosaminyl)asparagine residue in which the glucosamine residue may be further glycosylated, to yield a (substituted) N-acetyl-beta-D-glucosaminylamine and a peptide containing an aspartate residue.</text>
        <dbReference type="EC" id="3.5.1.52"/>
    </reaction>
</comment>
<evidence type="ECO:0000256" key="8">
    <source>
        <dbReference type="ARBA" id="ARBA00022723"/>
    </source>
</evidence>
<comment type="subcellular location">
    <subcellularLocation>
        <location evidence="3">Cytoplasm</location>
    </subcellularLocation>
</comment>
<dbReference type="InterPro" id="IPR050883">
    <property type="entry name" value="PNGase"/>
</dbReference>
<dbReference type="EC" id="3.5.1.52" evidence="5"/>
<reference evidence="14" key="1">
    <citation type="submission" date="2020-11" db="EMBL/GenBank/DDBJ databases">
        <authorList>
            <person name="Tran Van P."/>
        </authorList>
    </citation>
    <scope>NUCLEOTIDE SEQUENCE</scope>
</reference>
<dbReference type="SMART" id="SM00460">
    <property type="entry name" value="TGc"/>
    <property type="match status" value="1"/>
</dbReference>
<keyword evidence="15" id="KW-1185">Reference proteome</keyword>
<dbReference type="SUPFAM" id="SSF54001">
    <property type="entry name" value="Cysteine proteinases"/>
    <property type="match status" value="1"/>
</dbReference>
<evidence type="ECO:0000256" key="3">
    <source>
        <dbReference type="ARBA" id="ARBA00004496"/>
    </source>
</evidence>
<dbReference type="Gene3D" id="2.20.25.10">
    <property type="match status" value="1"/>
</dbReference>
<evidence type="ECO:0000256" key="5">
    <source>
        <dbReference type="ARBA" id="ARBA00012158"/>
    </source>
</evidence>
<sequence>MANIHTFLRSDPKLMPVNETEIQFFNKLKLYHSLVKAYEDFRLQEMARGLVPWKQMTITAINKMLKIRQTLKNSGQDCGTDSKDILLIDLLEWYKNEFFEWFDCAVCDKCNKKTTNPQNVSPNEDEMRWSAMTVELYSCADCGREYRFPRYNSAEKLLTTRRGRCGEWANCFTLLCRAMNFSARLVVDWTDHVWTEVYSDAQKRWLHCDPCEGICDSPLVYECGWAKKLTFCIAFAVNEVQDVSWRYSKDHPALRQRRALMCREEWVANVLDKMTANLWLAFSPELKEQLKLRRLLEFVEFLRVPNQSSSVKDDEHKGRQSGSQAWRLARQEISDQELTNHYVFELSDNNVNPTLITYNSAADEYRFNSKILKSWKNCVFESENIMRKVEKDWKMSYLSRNESNAIQTGRIKWKLNLKSDVKWSEMRITIKCKVFENGFIRLYVYSTEDNRLEMKPNTENIFKRSEVPLTGDIIIEAILDGGTGSTGWQHSQLFRQSLSDESE</sequence>
<dbReference type="InterPro" id="IPR038765">
    <property type="entry name" value="Papain-like_cys_pep_sf"/>
</dbReference>
<accession>A0A7R9MDX2</accession>
<evidence type="ECO:0000256" key="2">
    <source>
        <dbReference type="ARBA" id="ARBA00001947"/>
    </source>
</evidence>
<dbReference type="EMBL" id="OC929744">
    <property type="protein sequence ID" value="CAD7658406.1"/>
    <property type="molecule type" value="Genomic_DNA"/>
</dbReference>
<dbReference type="GO" id="GO:0006516">
    <property type="term" value="P:glycoprotein catabolic process"/>
    <property type="evidence" value="ECO:0007669"/>
    <property type="project" value="InterPro"/>
</dbReference>
<dbReference type="SUPFAM" id="SSF49785">
    <property type="entry name" value="Galactose-binding domain-like"/>
    <property type="match status" value="1"/>
</dbReference>
<evidence type="ECO:0000256" key="9">
    <source>
        <dbReference type="ARBA" id="ARBA00022801"/>
    </source>
</evidence>
<feature type="domain" description="PAW" evidence="13">
    <location>
        <begin position="315"/>
        <end position="503"/>
    </location>
</feature>
<keyword evidence="10" id="KW-0862">Zinc</keyword>
<gene>
    <name evidence="14" type="ORF">ONB1V03_LOCUS15027</name>
</gene>
<dbReference type="PROSITE" id="PS51398">
    <property type="entry name" value="PAW"/>
    <property type="match status" value="1"/>
</dbReference>
<evidence type="ECO:0000256" key="11">
    <source>
        <dbReference type="ARBA" id="ARBA00032901"/>
    </source>
</evidence>
<evidence type="ECO:0000313" key="14">
    <source>
        <dbReference type="EMBL" id="CAD7658406.1"/>
    </source>
</evidence>
<comment type="similarity">
    <text evidence="4 12">Belongs to the transglutaminase-like superfamily. PNGase family.</text>
</comment>
<dbReference type="GO" id="GO:0005634">
    <property type="term" value="C:nucleus"/>
    <property type="evidence" value="ECO:0007669"/>
    <property type="project" value="TreeGrafter"/>
</dbReference>
<dbReference type="AlphaFoldDB" id="A0A7R9MDX2"/>
<dbReference type="GO" id="GO:0005829">
    <property type="term" value="C:cytosol"/>
    <property type="evidence" value="ECO:0007669"/>
    <property type="project" value="TreeGrafter"/>
</dbReference>
<dbReference type="InterPro" id="IPR038680">
    <property type="entry name" value="PAW_sf"/>
</dbReference>
<dbReference type="InterPro" id="IPR006588">
    <property type="entry name" value="Peptide_N_glycanase_PAW_dom"/>
</dbReference>
<comment type="cofactor">
    <cofactor evidence="2">
        <name>Zn(2+)</name>
        <dbReference type="ChEBI" id="CHEBI:29105"/>
    </cofactor>
</comment>
<dbReference type="Proteomes" id="UP000728032">
    <property type="component" value="Unassembled WGS sequence"/>
</dbReference>
<keyword evidence="9" id="KW-0378">Hydrolase</keyword>
<evidence type="ECO:0000313" key="15">
    <source>
        <dbReference type="Proteomes" id="UP000728032"/>
    </source>
</evidence>
<dbReference type="GO" id="GO:0046872">
    <property type="term" value="F:metal ion binding"/>
    <property type="evidence" value="ECO:0007669"/>
    <property type="project" value="UniProtKB-KW"/>
</dbReference>
<evidence type="ECO:0000256" key="6">
    <source>
        <dbReference type="ARBA" id="ARBA00018546"/>
    </source>
</evidence>
<name>A0A7R9MDX2_9ACAR</name>